<protein>
    <submittedName>
        <fullName evidence="2">Uncharacterized protein</fullName>
    </submittedName>
</protein>
<keyword evidence="3" id="KW-1185">Reference proteome</keyword>
<organism evidence="2 3">
    <name type="scientific">Pleurodeles waltl</name>
    <name type="common">Iberian ribbed newt</name>
    <dbReference type="NCBI Taxonomy" id="8319"/>
    <lineage>
        <taxon>Eukaryota</taxon>
        <taxon>Metazoa</taxon>
        <taxon>Chordata</taxon>
        <taxon>Craniata</taxon>
        <taxon>Vertebrata</taxon>
        <taxon>Euteleostomi</taxon>
        <taxon>Amphibia</taxon>
        <taxon>Batrachia</taxon>
        <taxon>Caudata</taxon>
        <taxon>Salamandroidea</taxon>
        <taxon>Salamandridae</taxon>
        <taxon>Pleurodelinae</taxon>
        <taxon>Pleurodeles</taxon>
    </lineage>
</organism>
<reference evidence="2" key="1">
    <citation type="journal article" date="2022" name="bioRxiv">
        <title>Sequencing and chromosome-scale assembly of the giantPleurodeles waltlgenome.</title>
        <authorList>
            <person name="Brown T."/>
            <person name="Elewa A."/>
            <person name="Iarovenko S."/>
            <person name="Subramanian E."/>
            <person name="Araus A.J."/>
            <person name="Petzold A."/>
            <person name="Susuki M."/>
            <person name="Suzuki K.-i.T."/>
            <person name="Hayashi T."/>
            <person name="Toyoda A."/>
            <person name="Oliveira C."/>
            <person name="Osipova E."/>
            <person name="Leigh N.D."/>
            <person name="Simon A."/>
            <person name="Yun M.H."/>
        </authorList>
    </citation>
    <scope>NUCLEOTIDE SEQUENCE</scope>
    <source>
        <strain evidence="2">20211129_DDA</strain>
        <tissue evidence="2">Liver</tissue>
    </source>
</reference>
<name>A0AAV7PR04_PLEWA</name>
<feature type="region of interest" description="Disordered" evidence="1">
    <location>
        <begin position="264"/>
        <end position="325"/>
    </location>
</feature>
<evidence type="ECO:0000313" key="2">
    <source>
        <dbReference type="EMBL" id="KAJ1130658.1"/>
    </source>
</evidence>
<evidence type="ECO:0000313" key="3">
    <source>
        <dbReference type="Proteomes" id="UP001066276"/>
    </source>
</evidence>
<accession>A0AAV7PR04</accession>
<comment type="caution">
    <text evidence="2">The sequence shown here is derived from an EMBL/GenBank/DDBJ whole genome shotgun (WGS) entry which is preliminary data.</text>
</comment>
<dbReference type="Gene3D" id="3.30.70.1820">
    <property type="entry name" value="L1 transposable element, RRM domain"/>
    <property type="match status" value="1"/>
</dbReference>
<dbReference type="InterPro" id="IPR004244">
    <property type="entry name" value="Transposase_22"/>
</dbReference>
<sequence length="337" mass="37754">MERILQEITAVSRRIEGMDASISSLTLETKSIRTNIAGFHSRVMGLESRVETLETHMSTIQDRDQDLSYLRSKVTDLEDRSRRDNIRLLGIPENEEGTDVQTFLSSTIPKLTSLAFEPPLEFQRAHRVGPKRQDGALRPWPIIACLLRHFQTRQILQAAPTHGPFRMDKLEVRITADYSKDTTKCSKAFLSLRPLLRQLEERRSSQGLRACDQGGKSCDLWDRDRKRGHTASWIVLVESLRFGEGNLGDHGSGVKEVPKTSVAAIKGASETTTASTKRDDVDQRRPLGPRQHDDVDQRRPRVRGSEGHKGGAVHKATLQGPGVCDGDVVDPIPYSYV</sequence>
<dbReference type="EMBL" id="JANPWB010000011">
    <property type="protein sequence ID" value="KAJ1130658.1"/>
    <property type="molecule type" value="Genomic_DNA"/>
</dbReference>
<feature type="compositionally biased region" description="Basic and acidic residues" evidence="1">
    <location>
        <begin position="276"/>
        <end position="309"/>
    </location>
</feature>
<dbReference type="Proteomes" id="UP001066276">
    <property type="component" value="Chromosome 7"/>
</dbReference>
<gene>
    <name evidence="2" type="ORF">NDU88_009009</name>
</gene>
<dbReference type="AlphaFoldDB" id="A0AAV7PR04"/>
<dbReference type="PANTHER" id="PTHR11505">
    <property type="entry name" value="L1 TRANSPOSABLE ELEMENT-RELATED"/>
    <property type="match status" value="1"/>
</dbReference>
<evidence type="ECO:0000256" key="1">
    <source>
        <dbReference type="SAM" id="MobiDB-lite"/>
    </source>
</evidence>
<proteinExistence type="predicted"/>
<dbReference type="Gene3D" id="1.20.5.340">
    <property type="match status" value="1"/>
</dbReference>